<feature type="region of interest" description="Disordered" evidence="1">
    <location>
        <begin position="59"/>
        <end position="82"/>
    </location>
</feature>
<evidence type="ECO:0000313" key="2">
    <source>
        <dbReference type="EMBL" id="QHN36236.1"/>
    </source>
</evidence>
<keyword evidence="3" id="KW-1185">Reference proteome</keyword>
<dbReference type="EMBL" id="CP045809">
    <property type="protein sequence ID" value="QHN36236.1"/>
    <property type="molecule type" value="Genomic_DNA"/>
</dbReference>
<feature type="region of interest" description="Disordered" evidence="1">
    <location>
        <begin position="1"/>
        <end position="46"/>
    </location>
</feature>
<gene>
    <name evidence="2" type="ORF">GII31_16540</name>
</gene>
<sequence>MPSPHEFGTAEPGSHPQPAPEPDPDVPHTYEHGSPFAFGDATPIGETDRIARERAVYDAARTSAPIDRGHAVGGSGGTTEGR</sequence>
<dbReference type="Proteomes" id="UP001059836">
    <property type="component" value="Chromosome"/>
</dbReference>
<evidence type="ECO:0000256" key="1">
    <source>
        <dbReference type="SAM" id="MobiDB-lite"/>
    </source>
</evidence>
<organism evidence="2 3">
    <name type="scientific">Gordonia pseudamarae</name>
    <dbReference type="NCBI Taxonomy" id="2831662"/>
    <lineage>
        <taxon>Bacteria</taxon>
        <taxon>Bacillati</taxon>
        <taxon>Actinomycetota</taxon>
        <taxon>Actinomycetes</taxon>
        <taxon>Mycobacteriales</taxon>
        <taxon>Gordoniaceae</taxon>
        <taxon>Gordonia</taxon>
    </lineage>
</organism>
<dbReference type="RefSeq" id="WP_213244502.1">
    <property type="nucleotide sequence ID" value="NZ_CP045806.1"/>
</dbReference>
<name>A0ABX6IM89_9ACTN</name>
<feature type="compositionally biased region" description="Gly residues" evidence="1">
    <location>
        <begin position="71"/>
        <end position="82"/>
    </location>
</feature>
<protein>
    <submittedName>
        <fullName evidence="2">Uncharacterized protein</fullName>
    </submittedName>
</protein>
<accession>A0ABX6IM89</accession>
<proteinExistence type="predicted"/>
<evidence type="ECO:0000313" key="3">
    <source>
        <dbReference type="Proteomes" id="UP001059836"/>
    </source>
</evidence>
<reference evidence="2" key="1">
    <citation type="journal article" date="2021" name="Nat. Microbiol.">
        <title>Cocultivation of an ultrasmall environmental parasitic bacterium with lytic ability against bacteria associated with wastewater foams.</title>
        <authorList>
            <person name="Batinovic S."/>
            <person name="Rose J.J.A."/>
            <person name="Ratcliffe J."/>
            <person name="Seviour R.J."/>
            <person name="Petrovski S."/>
        </authorList>
    </citation>
    <scope>NUCLEOTIDE SEQUENCE</scope>
    <source>
        <strain evidence="2">CON9</strain>
    </source>
</reference>